<keyword evidence="2" id="KW-1185">Reference proteome</keyword>
<dbReference type="OrthoDB" id="3260213at2"/>
<reference evidence="1 2" key="1">
    <citation type="submission" date="2018-11" db="EMBL/GenBank/DDBJ databases">
        <title>Genome sequencing of Lautropia sp. KCOM 2505 (= ChDC F240).</title>
        <authorList>
            <person name="Kook J.-K."/>
            <person name="Park S.-N."/>
            <person name="Lim Y.K."/>
        </authorList>
    </citation>
    <scope>NUCLEOTIDE SEQUENCE [LARGE SCALE GENOMIC DNA]</scope>
    <source>
        <strain evidence="1 2">KCOM 2505</strain>
    </source>
</reference>
<name>A0A426FPL5_9BURK</name>
<sequence>MLPATSAAQVQATARPSYLMPTLDSLHRSCVVRITNNRAQGDSVIQRNDYSRRQAFNADSSRFLLNNTQGFWLLYDARSGRQLEVLSNLQGTADRLAGDAEPFWHPTNPNLLYFIPTNGVGMRIYRLDLRTHTVTTVADMGAQIRRIWPDADMAYTKAEGSPSADGRYWCFMARHYANSSSQPMRGVFTWDLDQHRIVGHLAMSDAPDHVSMTPTGRYCTVSHDTAAGTRAYNRTFKAPYNGNIRGQYLQLHSKSEHSDIAFNKLMQDAYVSLDYQSDKGEVFMVNLEDGKRTPLFNSYIDRTAMAFHVSGKAYAKPGWVLMSTYGEHYGPAPTQRLSNLKWPHRRMFAVSLNANPDIRAIASVQANVYRYEDEPHATTNRDFTRMLFNSTWNGSSTRDMEVFMVAIKPTALDKR</sequence>
<accession>A0A426FPL5</accession>
<evidence type="ECO:0000313" key="2">
    <source>
        <dbReference type="Proteomes" id="UP000270261"/>
    </source>
</evidence>
<organism evidence="1 2">
    <name type="scientific">Lautropia dentalis</name>
    <dbReference type="NCBI Taxonomy" id="2490857"/>
    <lineage>
        <taxon>Bacteria</taxon>
        <taxon>Pseudomonadati</taxon>
        <taxon>Pseudomonadota</taxon>
        <taxon>Betaproteobacteria</taxon>
        <taxon>Burkholderiales</taxon>
        <taxon>Burkholderiaceae</taxon>
        <taxon>Lautropia</taxon>
    </lineage>
</organism>
<protein>
    <submittedName>
        <fullName evidence="1">Uncharacterized protein</fullName>
    </submittedName>
</protein>
<dbReference type="SUPFAM" id="SSF69322">
    <property type="entry name" value="Tricorn protease domain 2"/>
    <property type="match status" value="1"/>
</dbReference>
<dbReference type="Proteomes" id="UP000270261">
    <property type="component" value="Unassembled WGS sequence"/>
</dbReference>
<evidence type="ECO:0000313" key="1">
    <source>
        <dbReference type="EMBL" id="RRN44636.1"/>
    </source>
</evidence>
<dbReference type="AlphaFoldDB" id="A0A426FPL5"/>
<gene>
    <name evidence="1" type="ORF">EHV23_10790</name>
</gene>
<comment type="caution">
    <text evidence="1">The sequence shown here is derived from an EMBL/GenBank/DDBJ whole genome shotgun (WGS) entry which is preliminary data.</text>
</comment>
<dbReference type="EMBL" id="RRUE01000002">
    <property type="protein sequence ID" value="RRN44636.1"/>
    <property type="molecule type" value="Genomic_DNA"/>
</dbReference>
<proteinExistence type="predicted"/>